<dbReference type="SUPFAM" id="SSF51735">
    <property type="entry name" value="NAD(P)-binding Rossmann-fold domains"/>
    <property type="match status" value="1"/>
</dbReference>
<evidence type="ECO:0000313" key="3">
    <source>
        <dbReference type="Proteomes" id="UP000182725"/>
    </source>
</evidence>
<dbReference type="PANTHER" id="PTHR48079">
    <property type="entry name" value="PROTEIN YEEZ"/>
    <property type="match status" value="1"/>
</dbReference>
<dbReference type="InterPro" id="IPR051783">
    <property type="entry name" value="NAD(P)-dependent_oxidoreduct"/>
</dbReference>
<dbReference type="PANTHER" id="PTHR48079:SF6">
    <property type="entry name" value="NAD(P)-BINDING DOMAIN-CONTAINING PROTEIN-RELATED"/>
    <property type="match status" value="1"/>
</dbReference>
<dbReference type="Gene3D" id="3.40.50.720">
    <property type="entry name" value="NAD(P)-binding Rossmann-like Domain"/>
    <property type="match status" value="1"/>
</dbReference>
<dbReference type="InterPro" id="IPR001509">
    <property type="entry name" value="Epimerase_deHydtase"/>
</dbReference>
<proteinExistence type="predicted"/>
<dbReference type="AlphaFoldDB" id="A0A1H5EPQ3"/>
<dbReference type="RefSeq" id="WP_074709935.1">
    <property type="nucleotide sequence ID" value="NZ_FNTV01000001.1"/>
</dbReference>
<dbReference type="Pfam" id="PF01370">
    <property type="entry name" value="Epimerase"/>
    <property type="match status" value="1"/>
</dbReference>
<name>A0A1H5EPQ3_9MICC</name>
<evidence type="ECO:0000313" key="2">
    <source>
        <dbReference type="EMBL" id="SED93105.1"/>
    </source>
</evidence>
<accession>A0A1H5EPQ3</accession>
<dbReference type="GO" id="GO:0005737">
    <property type="term" value="C:cytoplasm"/>
    <property type="evidence" value="ECO:0007669"/>
    <property type="project" value="TreeGrafter"/>
</dbReference>
<dbReference type="EMBL" id="FNTV01000001">
    <property type="protein sequence ID" value="SED93105.1"/>
    <property type="molecule type" value="Genomic_DNA"/>
</dbReference>
<dbReference type="Proteomes" id="UP000182725">
    <property type="component" value="Unassembled WGS sequence"/>
</dbReference>
<reference evidence="2 3" key="1">
    <citation type="submission" date="2016-10" db="EMBL/GenBank/DDBJ databases">
        <authorList>
            <person name="de Groot N.N."/>
        </authorList>
    </citation>
    <scope>NUCLEOTIDE SEQUENCE [LARGE SCALE GENOMIC DNA]</scope>
    <source>
        <strain evidence="2 3">DSM 22274</strain>
    </source>
</reference>
<protein>
    <submittedName>
        <fullName evidence="2">Nucleoside-diphosphate-sugar epimerase</fullName>
    </submittedName>
</protein>
<sequence length="332" mass="34231">MTMDSPKLRWLVLGASGFVGSAIVAELRSRGARVVTMAAPRLSSSATTPEALAAEARATLDSTRMGTSGMATSVLAELRQECADADIVINAAGMATPGDGESQALTGANALLPAVTALIAQEAAVRRLVHLSSASVQGHRRVIDESAERAPFSPYSRSKALGEEVLELVASGGAPSSVVTVRATSVQGMGRPTTRSLIKVAGSPLASVAKPGSAPTPVSSIDALAWFVVETALFAGNVPALVLQPWEGLSVSDVLNAAGGRAPHLLPHGFCRTILATGYFTSGLLGERFHGPLRRVELMWFGQEQAPGWADAVGLAPVPAVASLLKKARQGQ</sequence>
<gene>
    <name evidence="2" type="ORF">SAMN04489740_0308</name>
</gene>
<evidence type="ECO:0000259" key="1">
    <source>
        <dbReference type="Pfam" id="PF01370"/>
    </source>
</evidence>
<feature type="domain" description="NAD-dependent epimerase/dehydratase" evidence="1">
    <location>
        <begin position="10"/>
        <end position="195"/>
    </location>
</feature>
<dbReference type="InterPro" id="IPR036291">
    <property type="entry name" value="NAD(P)-bd_dom_sf"/>
</dbReference>
<organism evidence="2 3">
    <name type="scientific">Arthrobacter alpinus</name>
    <dbReference type="NCBI Taxonomy" id="656366"/>
    <lineage>
        <taxon>Bacteria</taxon>
        <taxon>Bacillati</taxon>
        <taxon>Actinomycetota</taxon>
        <taxon>Actinomycetes</taxon>
        <taxon>Micrococcales</taxon>
        <taxon>Micrococcaceae</taxon>
        <taxon>Arthrobacter</taxon>
    </lineage>
</organism>
<dbReference type="GO" id="GO:0004029">
    <property type="term" value="F:aldehyde dehydrogenase (NAD+) activity"/>
    <property type="evidence" value="ECO:0007669"/>
    <property type="project" value="TreeGrafter"/>
</dbReference>